<sequence>MKSNLYFLWLNAAIRRALVIKTIIKKTHLSDPEGDLLFAKRTLDFVDMLHEEGLHKIAHYLDVLACELHDKAHEQLINNGA</sequence>
<dbReference type="RefSeq" id="WP_010365118.1">
    <property type="nucleotide sequence ID" value="NZ_AHBZ03000021.1"/>
</dbReference>
<organism evidence="1 2">
    <name type="scientific">Pseudoalteromonas citrea</name>
    <dbReference type="NCBI Taxonomy" id="43655"/>
    <lineage>
        <taxon>Bacteria</taxon>
        <taxon>Pseudomonadati</taxon>
        <taxon>Pseudomonadota</taxon>
        <taxon>Gammaproteobacteria</taxon>
        <taxon>Alteromonadales</taxon>
        <taxon>Pseudoalteromonadaceae</taxon>
        <taxon>Pseudoalteromonas</taxon>
    </lineage>
</organism>
<protein>
    <submittedName>
        <fullName evidence="1">Uncharacterized protein</fullName>
    </submittedName>
</protein>
<evidence type="ECO:0000313" key="1">
    <source>
        <dbReference type="EMBL" id="KAF7770098.1"/>
    </source>
</evidence>
<dbReference type="EMBL" id="AHBZ03000021">
    <property type="protein sequence ID" value="KAF7770098.1"/>
    <property type="molecule type" value="Genomic_DNA"/>
</dbReference>
<name>A0AAD4AI16_9GAMM</name>
<dbReference type="AlphaFoldDB" id="A0AAD4AI16"/>
<reference evidence="1" key="2">
    <citation type="submission" date="2015-03" db="EMBL/GenBank/DDBJ databases">
        <title>Genome sequence of Pseudoalteromonas citrea.</title>
        <authorList>
            <person name="Xie B.-B."/>
            <person name="Rong J.-C."/>
            <person name="Qin Q.-L."/>
            <person name="Zhang Y.-Z."/>
        </authorList>
    </citation>
    <scope>NUCLEOTIDE SEQUENCE</scope>
    <source>
        <strain evidence="1">DSM 8771</strain>
    </source>
</reference>
<evidence type="ECO:0000313" key="2">
    <source>
        <dbReference type="Proteomes" id="UP000016487"/>
    </source>
</evidence>
<dbReference type="Proteomes" id="UP000016487">
    <property type="component" value="Unassembled WGS sequence"/>
</dbReference>
<proteinExistence type="predicted"/>
<accession>A0AAD4AI16</accession>
<comment type="caution">
    <text evidence="1">The sequence shown here is derived from an EMBL/GenBank/DDBJ whole genome shotgun (WGS) entry which is preliminary data.</text>
</comment>
<gene>
    <name evidence="1" type="ORF">PCIT_a3055</name>
</gene>
<reference evidence="1" key="1">
    <citation type="journal article" date="2012" name="J. Bacteriol.">
        <title>Genome sequences of type strains of seven species of the marine bacterium Pseudoalteromonas.</title>
        <authorList>
            <person name="Xie B.B."/>
            <person name="Shu Y.L."/>
            <person name="Qin Q.L."/>
            <person name="Rong J.C."/>
            <person name="Zhang X.Y."/>
            <person name="Chen X.L."/>
            <person name="Shi M."/>
            <person name="He H.L."/>
            <person name="Zhou B.C."/>
            <person name="Zhang Y.Z."/>
        </authorList>
    </citation>
    <scope>NUCLEOTIDE SEQUENCE</scope>
    <source>
        <strain evidence="1">DSM 8771</strain>
    </source>
</reference>